<dbReference type="RefSeq" id="WP_207334689.1">
    <property type="nucleotide sequence ID" value="NZ_JAFMYU010000004.1"/>
</dbReference>
<dbReference type="InterPro" id="IPR050793">
    <property type="entry name" value="CMP-NeuNAc_synthase"/>
</dbReference>
<evidence type="ECO:0000313" key="2">
    <source>
        <dbReference type="Proteomes" id="UP000664795"/>
    </source>
</evidence>
<proteinExistence type="predicted"/>
<dbReference type="SUPFAM" id="SSF53448">
    <property type="entry name" value="Nucleotide-diphospho-sugar transferases"/>
    <property type="match status" value="1"/>
</dbReference>
<dbReference type="PANTHER" id="PTHR21485:SF6">
    <property type="entry name" value="N-ACYLNEURAMINATE CYTIDYLYLTRANSFERASE-RELATED"/>
    <property type="match status" value="1"/>
</dbReference>
<dbReference type="InterPro" id="IPR020039">
    <property type="entry name" value="PseF"/>
</dbReference>
<gene>
    <name evidence="1" type="primary">pseF</name>
    <name evidence="1" type="ORF">J2I48_06970</name>
</gene>
<dbReference type="PANTHER" id="PTHR21485">
    <property type="entry name" value="HAD SUPERFAMILY MEMBERS CMAS AND KDSC"/>
    <property type="match status" value="1"/>
</dbReference>
<comment type="caution">
    <text evidence="1">The sequence shown here is derived from an EMBL/GenBank/DDBJ whole genome shotgun (WGS) entry which is preliminary data.</text>
</comment>
<reference evidence="1 2" key="1">
    <citation type="submission" date="2021-03" db="EMBL/GenBank/DDBJ databases">
        <title>Fibrella sp. HMF5036 genome sequencing and assembly.</title>
        <authorList>
            <person name="Kang H."/>
            <person name="Kim H."/>
            <person name="Bae S."/>
            <person name="Joh K."/>
        </authorList>
    </citation>
    <scope>NUCLEOTIDE SEQUENCE [LARGE SCALE GENOMIC DNA]</scope>
    <source>
        <strain evidence="1 2">HMF5036</strain>
    </source>
</reference>
<dbReference type="InterPro" id="IPR003329">
    <property type="entry name" value="Cytidylyl_trans"/>
</dbReference>
<dbReference type="Pfam" id="PF02348">
    <property type="entry name" value="CTP_transf_3"/>
    <property type="match status" value="1"/>
</dbReference>
<organism evidence="1 2">
    <name type="scientific">Fibrella aquatilis</name>
    <dbReference type="NCBI Taxonomy" id="2817059"/>
    <lineage>
        <taxon>Bacteria</taxon>
        <taxon>Pseudomonadati</taxon>
        <taxon>Bacteroidota</taxon>
        <taxon>Cytophagia</taxon>
        <taxon>Cytophagales</taxon>
        <taxon>Spirosomataceae</taxon>
        <taxon>Fibrella</taxon>
    </lineage>
</organism>
<sequence length="233" mass="25994">MSAICIIPARGGSKRIPRKNIRTFLGTPIIAYSIKAAQESGLFDEVMVSTDDAEIAQMAQFYGAVVPFARSAETANDRATTAAVLTEVLTTYATHGHTFDRACCLYATAPLVAAERLREAFGKLETGGFDTVFPVVRYGFPVQRAVTFQNDRLAWLQPEHALTRSQDLQPVFHDAGQFYFFNVPRFRQTGQLITANSSGIELSELEAQDIDTTTDWDLAELKYRLLWQQRADM</sequence>
<dbReference type="GO" id="GO:0008781">
    <property type="term" value="F:N-acylneuraminate cytidylyltransferase activity"/>
    <property type="evidence" value="ECO:0007669"/>
    <property type="project" value="TreeGrafter"/>
</dbReference>
<keyword evidence="1" id="KW-0808">Transferase</keyword>
<dbReference type="Gene3D" id="3.90.550.10">
    <property type="entry name" value="Spore Coat Polysaccharide Biosynthesis Protein SpsA, Chain A"/>
    <property type="match status" value="1"/>
</dbReference>
<dbReference type="AlphaFoldDB" id="A0A939JX69"/>
<keyword evidence="1" id="KW-0548">Nucleotidyltransferase</keyword>
<protein>
    <submittedName>
        <fullName evidence="1">Pseudaminic acid cytidylyltransferase</fullName>
        <ecNumber evidence="1">2.7.7.81</ecNumber>
    </submittedName>
</protein>
<dbReference type="NCBIfam" id="TIGR03584">
    <property type="entry name" value="PseF"/>
    <property type="match status" value="1"/>
</dbReference>
<name>A0A939JX69_9BACT</name>
<dbReference type="CDD" id="cd02513">
    <property type="entry name" value="CMP-NeuAc_Synthase"/>
    <property type="match status" value="1"/>
</dbReference>
<dbReference type="EMBL" id="JAFMYU010000004">
    <property type="protein sequence ID" value="MBO0930729.1"/>
    <property type="molecule type" value="Genomic_DNA"/>
</dbReference>
<dbReference type="EC" id="2.7.7.81" evidence="1"/>
<evidence type="ECO:0000313" key="1">
    <source>
        <dbReference type="EMBL" id="MBO0930729.1"/>
    </source>
</evidence>
<dbReference type="InterPro" id="IPR029044">
    <property type="entry name" value="Nucleotide-diphossugar_trans"/>
</dbReference>
<accession>A0A939JX69</accession>
<keyword evidence="2" id="KW-1185">Reference proteome</keyword>
<dbReference type="Proteomes" id="UP000664795">
    <property type="component" value="Unassembled WGS sequence"/>
</dbReference>